<dbReference type="SUPFAM" id="SSF46626">
    <property type="entry name" value="Cytochrome c"/>
    <property type="match status" value="2"/>
</dbReference>
<dbReference type="InterPro" id="IPR036909">
    <property type="entry name" value="Cyt_c-like_dom_sf"/>
</dbReference>
<evidence type="ECO:0000256" key="3">
    <source>
        <dbReference type="ARBA" id="ARBA00023004"/>
    </source>
</evidence>
<protein>
    <submittedName>
        <fullName evidence="6">Cytochrome c</fullName>
    </submittedName>
</protein>
<dbReference type="Proteomes" id="UP000706039">
    <property type="component" value="Unassembled WGS sequence"/>
</dbReference>
<evidence type="ECO:0000259" key="5">
    <source>
        <dbReference type="PROSITE" id="PS51007"/>
    </source>
</evidence>
<dbReference type="Gene3D" id="1.10.760.10">
    <property type="entry name" value="Cytochrome c-like domain"/>
    <property type="match status" value="2"/>
</dbReference>
<reference evidence="6 7" key="1">
    <citation type="submission" date="2021-08" db="EMBL/GenBank/DDBJ databases">
        <authorList>
            <person name="Tuo L."/>
        </authorList>
    </citation>
    <scope>NUCLEOTIDE SEQUENCE [LARGE SCALE GENOMIC DNA]</scope>
    <source>
        <strain evidence="6 7">JCM 31229</strain>
    </source>
</reference>
<dbReference type="RefSeq" id="WP_222990303.1">
    <property type="nucleotide sequence ID" value="NZ_JAINVV010000005.1"/>
</dbReference>
<keyword evidence="7" id="KW-1185">Reference proteome</keyword>
<keyword evidence="1 4" id="KW-0349">Heme</keyword>
<dbReference type="EMBL" id="JAINVV010000005">
    <property type="protein sequence ID" value="MBY8823184.1"/>
    <property type="molecule type" value="Genomic_DNA"/>
</dbReference>
<evidence type="ECO:0000256" key="4">
    <source>
        <dbReference type="PROSITE-ProRule" id="PRU00433"/>
    </source>
</evidence>
<accession>A0ABS7PT84</accession>
<keyword evidence="3 4" id="KW-0408">Iron</keyword>
<dbReference type="PANTHER" id="PTHR35008:SF8">
    <property type="entry name" value="ALCOHOL DEHYDROGENASE CYTOCHROME C SUBUNIT"/>
    <property type="match status" value="1"/>
</dbReference>
<evidence type="ECO:0000313" key="7">
    <source>
        <dbReference type="Proteomes" id="UP000706039"/>
    </source>
</evidence>
<feature type="domain" description="Cytochrome c" evidence="5">
    <location>
        <begin position="179"/>
        <end position="267"/>
    </location>
</feature>
<keyword evidence="2 4" id="KW-0479">Metal-binding</keyword>
<dbReference type="PROSITE" id="PS51007">
    <property type="entry name" value="CYTC"/>
    <property type="match status" value="2"/>
</dbReference>
<organism evidence="6 7">
    <name type="scientific">Sphingomonas colocasiae</name>
    <dbReference type="NCBI Taxonomy" id="1848973"/>
    <lineage>
        <taxon>Bacteria</taxon>
        <taxon>Pseudomonadati</taxon>
        <taxon>Pseudomonadota</taxon>
        <taxon>Alphaproteobacteria</taxon>
        <taxon>Sphingomonadales</taxon>
        <taxon>Sphingomonadaceae</taxon>
        <taxon>Sphingomonas</taxon>
    </lineage>
</organism>
<dbReference type="InterPro" id="IPR009056">
    <property type="entry name" value="Cyt_c-like_dom"/>
</dbReference>
<feature type="domain" description="Cytochrome c" evidence="5">
    <location>
        <begin position="40"/>
        <end position="135"/>
    </location>
</feature>
<evidence type="ECO:0000313" key="6">
    <source>
        <dbReference type="EMBL" id="MBY8823184.1"/>
    </source>
</evidence>
<comment type="caution">
    <text evidence="6">The sequence shown here is derived from an EMBL/GenBank/DDBJ whole genome shotgun (WGS) entry which is preliminary data.</text>
</comment>
<dbReference type="PANTHER" id="PTHR35008">
    <property type="entry name" value="BLL4482 PROTEIN-RELATED"/>
    <property type="match status" value="1"/>
</dbReference>
<dbReference type="Pfam" id="PF00034">
    <property type="entry name" value="Cytochrom_C"/>
    <property type="match status" value="2"/>
</dbReference>
<sequence length="270" mass="29173">MGKAWFNPAELLGIAMVLLALGWLAGVAGQAYAPPGDRTAMIAQGERLSSLLGCKGCHGQDLAGRLNFDEAGFGTLYASNLSRILPSYSDAALDRTLRTGLRPDGSALWEMPSAMFASLDPEEMRALTAYLRSVPPTGRTHPRAVMLAGWRYEARAGLYRSAAERVRDEAGLAPVDLGQDHARGRHLAMTACSECHAARLDGNKAPYRPDLIVAASYSLSEFRTLMRTGRPTGGRTLKLMAEVARDRFSRLTDDEIAALHGYLSARALVP</sequence>
<gene>
    <name evidence="6" type="ORF">K7G82_12835</name>
</gene>
<dbReference type="InterPro" id="IPR051459">
    <property type="entry name" value="Cytochrome_c-type_DH"/>
</dbReference>
<proteinExistence type="predicted"/>
<evidence type="ECO:0000256" key="1">
    <source>
        <dbReference type="ARBA" id="ARBA00022617"/>
    </source>
</evidence>
<evidence type="ECO:0000256" key="2">
    <source>
        <dbReference type="ARBA" id="ARBA00022723"/>
    </source>
</evidence>
<name>A0ABS7PT84_9SPHN</name>